<dbReference type="AlphaFoldDB" id="A0A426RMA6"/>
<keyword evidence="1" id="KW-0812">Transmembrane</keyword>
<dbReference type="EMBL" id="QUSX01000001">
    <property type="protein sequence ID" value="RRQ50100.1"/>
    <property type="molecule type" value="Genomic_DNA"/>
</dbReference>
<evidence type="ECO:0000313" key="2">
    <source>
        <dbReference type="EMBL" id="RRQ50100.1"/>
    </source>
</evidence>
<gene>
    <name evidence="2" type="ORF">DZC72_05880</name>
</gene>
<organism evidence="2 3">
    <name type="scientific">Maribacter algicola</name>
    <dbReference type="NCBI Taxonomy" id="2498892"/>
    <lineage>
        <taxon>Bacteria</taxon>
        <taxon>Pseudomonadati</taxon>
        <taxon>Bacteroidota</taxon>
        <taxon>Flavobacteriia</taxon>
        <taxon>Flavobacteriales</taxon>
        <taxon>Flavobacteriaceae</taxon>
        <taxon>Maribacter</taxon>
    </lineage>
</organism>
<dbReference type="OrthoDB" id="1144727at2"/>
<dbReference type="Proteomes" id="UP000286990">
    <property type="component" value="Unassembled WGS sequence"/>
</dbReference>
<dbReference type="RefSeq" id="WP_125221914.1">
    <property type="nucleotide sequence ID" value="NZ_QUSX01000001.1"/>
</dbReference>
<evidence type="ECO:0000256" key="1">
    <source>
        <dbReference type="SAM" id="Phobius"/>
    </source>
</evidence>
<feature type="transmembrane region" description="Helical" evidence="1">
    <location>
        <begin position="79"/>
        <end position="102"/>
    </location>
</feature>
<accession>A0A426RMA6</accession>
<reference evidence="3" key="2">
    <citation type="submission" date="2018-12" db="EMBL/GenBank/DDBJ databases">
        <title>Maribacter lutimaris sp. nov., isolated from marine sediment.</title>
        <authorList>
            <person name="Kim K.K."/>
        </authorList>
    </citation>
    <scope>NUCLEOTIDE SEQUENCE [LARGE SCALE GENOMIC DNA]</scope>
    <source>
        <strain evidence="3">PoM-212</strain>
    </source>
</reference>
<proteinExistence type="predicted"/>
<evidence type="ECO:0000313" key="3">
    <source>
        <dbReference type="Proteomes" id="UP000286990"/>
    </source>
</evidence>
<comment type="caution">
    <text evidence="2">The sequence shown here is derived from an EMBL/GenBank/DDBJ whole genome shotgun (WGS) entry which is preliminary data.</text>
</comment>
<reference evidence="3" key="1">
    <citation type="submission" date="2018-08" db="EMBL/GenBank/DDBJ databases">
        <authorList>
            <person name="Khan S.A."/>
            <person name="J S.E."/>
        </authorList>
    </citation>
    <scope>NUCLEOTIDE SEQUENCE [LARGE SCALE GENOMIC DNA]</scope>
    <source>
        <strain evidence="3">PoM-212</strain>
    </source>
</reference>
<sequence>MSVDTYRTCQNCGTENLNRDYCKNCGEIININLKRKLERQQKAKDKSATQKVKKKNKITLFFEDAKQHENIVIRYTARFFYSIWIVVLAIGSFLALVFGYIAA</sequence>
<keyword evidence="3" id="KW-1185">Reference proteome</keyword>
<keyword evidence="1" id="KW-0472">Membrane</keyword>
<protein>
    <submittedName>
        <fullName evidence="2">Uncharacterized protein</fullName>
    </submittedName>
</protein>
<keyword evidence="1" id="KW-1133">Transmembrane helix</keyword>
<name>A0A426RMA6_9FLAO</name>